<protein>
    <submittedName>
        <fullName evidence="1">Uncharacterized protein</fullName>
    </submittedName>
</protein>
<comment type="caution">
    <text evidence="1">The sequence shown here is derived from an EMBL/GenBank/DDBJ whole genome shotgun (WGS) entry which is preliminary data.</text>
</comment>
<accession>A0ACC1R758</accession>
<evidence type="ECO:0000313" key="1">
    <source>
        <dbReference type="EMBL" id="KAJ3498374.1"/>
    </source>
</evidence>
<gene>
    <name evidence="1" type="ORF">NLG97_g1173</name>
</gene>
<keyword evidence="2" id="KW-1185">Reference proteome</keyword>
<organism evidence="1 2">
    <name type="scientific">Lecanicillium saksenae</name>
    <dbReference type="NCBI Taxonomy" id="468837"/>
    <lineage>
        <taxon>Eukaryota</taxon>
        <taxon>Fungi</taxon>
        <taxon>Dikarya</taxon>
        <taxon>Ascomycota</taxon>
        <taxon>Pezizomycotina</taxon>
        <taxon>Sordariomycetes</taxon>
        <taxon>Hypocreomycetidae</taxon>
        <taxon>Hypocreales</taxon>
        <taxon>Cordycipitaceae</taxon>
        <taxon>Lecanicillium</taxon>
    </lineage>
</organism>
<evidence type="ECO:0000313" key="2">
    <source>
        <dbReference type="Proteomes" id="UP001148737"/>
    </source>
</evidence>
<reference evidence="1" key="1">
    <citation type="submission" date="2022-07" db="EMBL/GenBank/DDBJ databases">
        <title>Genome Sequence of Lecanicillium saksenae.</title>
        <authorList>
            <person name="Buettner E."/>
        </authorList>
    </citation>
    <scope>NUCLEOTIDE SEQUENCE</scope>
    <source>
        <strain evidence="1">VT-O1</strain>
    </source>
</reference>
<sequence>MDPEDALDLSKIVLGCLAKERPKQATAQPSLRAQRNSAWIRSQAYLLHEALEQDGPTPSEDIEKVLGALENVFQYESDDDSEPNTRNAVPFPKLQRIRNKIRQPNFESHPKLDSTMRISKRPRENEAVIQELSRLENNAKRRRVVTREEPSTVDESEEPEVDCAILLRRHSESLHQGLRTQWACICQKCSGLSVGLALPPRKTDCGEGTSFKMFFSVRSFSGDTLKEAKITVKDVQGKTSKTTSEYAHICKSITESLFQSNCLHLLYDGNSFNTLRPEPRSFGGYQIPQAVSLSAFFQRQQELRGGSSVLPLQAKRILALTLAKALLPFLETPWVQPSFSHSNILFFQSLEYGEFPSITKPFLNMEHVPLISGNAAGDSGAQPDPSVSRQMVHPNASVLALGILLCELHYCTPVDVLRNNGMGTGDINASYYACIDILKTLEDDAGVDYYLATKACLKWEYFPAGEQTSFESISVQKLFYQNVIKRLESVLFKLWPLTSQDLSCLDPYENQKCWGEIGREVLRQQTSNSGYSTKSDQDLAVYPPPTSLHFTPPNPVVQMPVRYPGSTTPQAARSSTERLYLFDASYQKSSEDNADLSDKWMDDLISSLHPHVDAFDAAARPLDALAKTVSVAPKPVKIAILDSGFDPQNPLIRTDGNRLDPRIKDARNFVQGRGPFDYEDEIGHGSHALGIILKIATCAEIYVAKIASSEVLGRESYDAITQAIQHAVKEWDVDIISMSFGIREYNEPMTEAVGIALRSQKLMFAAASNDGANFGRAFPAKYTGVFCIHSTDGNGNPSSFNPTADDKDVNFSLLGEQVRSHWPAGKGGHNDNVRVLSGTSVATPIAAGLAAMILSFVRQQDNVLSAGSDKLEPWLKDSHAMDAVLQSMVRQRRGCGYDYITPHILMDAQSSRENIYNKIKDLKSHMYR</sequence>
<name>A0ACC1R758_9HYPO</name>
<dbReference type="Proteomes" id="UP001148737">
    <property type="component" value="Unassembled WGS sequence"/>
</dbReference>
<proteinExistence type="predicted"/>
<dbReference type="EMBL" id="JANAKD010000054">
    <property type="protein sequence ID" value="KAJ3498374.1"/>
    <property type="molecule type" value="Genomic_DNA"/>
</dbReference>